<protein>
    <submittedName>
        <fullName evidence="1">Uncharacterized protein</fullName>
    </submittedName>
</protein>
<evidence type="ECO:0000313" key="2">
    <source>
        <dbReference type="Proteomes" id="UP001285441"/>
    </source>
</evidence>
<dbReference type="EMBL" id="JAULSW010000010">
    <property type="protein sequence ID" value="KAK3368421.1"/>
    <property type="molecule type" value="Genomic_DNA"/>
</dbReference>
<keyword evidence="2" id="KW-1185">Reference proteome</keyword>
<reference evidence="1" key="1">
    <citation type="journal article" date="2023" name="Mol. Phylogenet. Evol.">
        <title>Genome-scale phylogeny and comparative genomics of the fungal order Sordariales.</title>
        <authorList>
            <person name="Hensen N."/>
            <person name="Bonometti L."/>
            <person name="Westerberg I."/>
            <person name="Brannstrom I.O."/>
            <person name="Guillou S."/>
            <person name="Cros-Aarteil S."/>
            <person name="Calhoun S."/>
            <person name="Haridas S."/>
            <person name="Kuo A."/>
            <person name="Mondo S."/>
            <person name="Pangilinan J."/>
            <person name="Riley R."/>
            <person name="LaButti K."/>
            <person name="Andreopoulos B."/>
            <person name="Lipzen A."/>
            <person name="Chen C."/>
            <person name="Yan M."/>
            <person name="Daum C."/>
            <person name="Ng V."/>
            <person name="Clum A."/>
            <person name="Steindorff A."/>
            <person name="Ohm R.A."/>
            <person name="Martin F."/>
            <person name="Silar P."/>
            <person name="Natvig D.O."/>
            <person name="Lalanne C."/>
            <person name="Gautier V."/>
            <person name="Ament-Velasquez S.L."/>
            <person name="Kruys A."/>
            <person name="Hutchinson M.I."/>
            <person name="Powell A.J."/>
            <person name="Barry K."/>
            <person name="Miller A.N."/>
            <person name="Grigoriev I.V."/>
            <person name="Debuchy R."/>
            <person name="Gladieux P."/>
            <person name="Hiltunen Thoren M."/>
            <person name="Johannesson H."/>
        </authorList>
    </citation>
    <scope>NUCLEOTIDE SEQUENCE</scope>
    <source>
        <strain evidence="1">CBS 232.78</strain>
    </source>
</reference>
<reference evidence="1" key="2">
    <citation type="submission" date="2023-06" db="EMBL/GenBank/DDBJ databases">
        <authorList>
            <consortium name="Lawrence Berkeley National Laboratory"/>
            <person name="Haridas S."/>
            <person name="Hensen N."/>
            <person name="Bonometti L."/>
            <person name="Westerberg I."/>
            <person name="Brannstrom I.O."/>
            <person name="Guillou S."/>
            <person name="Cros-Aarteil S."/>
            <person name="Calhoun S."/>
            <person name="Kuo A."/>
            <person name="Mondo S."/>
            <person name="Pangilinan J."/>
            <person name="Riley R."/>
            <person name="LaButti K."/>
            <person name="Andreopoulos B."/>
            <person name="Lipzen A."/>
            <person name="Chen C."/>
            <person name="Yanf M."/>
            <person name="Daum C."/>
            <person name="Ng V."/>
            <person name="Clum A."/>
            <person name="Steindorff A."/>
            <person name="Ohm R."/>
            <person name="Martin F."/>
            <person name="Silar P."/>
            <person name="Natvig D."/>
            <person name="Lalanne C."/>
            <person name="Gautier V."/>
            <person name="Ament-velasquez S.L."/>
            <person name="Kruys A."/>
            <person name="Hutchinson M.I."/>
            <person name="Powell A.J."/>
            <person name="Barry K."/>
            <person name="Miller A.N."/>
            <person name="Grigoriev I.V."/>
            <person name="Debuchy R."/>
            <person name="Gladieux P."/>
            <person name="Thoren M.H."/>
            <person name="Johannesson H."/>
        </authorList>
    </citation>
    <scope>NUCLEOTIDE SEQUENCE</scope>
    <source>
        <strain evidence="1">CBS 232.78</strain>
    </source>
</reference>
<accession>A0AAE0K1P3</accession>
<dbReference type="AlphaFoldDB" id="A0AAE0K1P3"/>
<proteinExistence type="predicted"/>
<sequence length="337" mass="38296">MATFRHLPSEVKEMVVEALCAHCSSKLPPDAWNTRCDCIGGHADQDPKSDDAALTGLCLASKELNEMATRHLYHQSTFRKWWWLFARTMITRPDLAQHILIPPEVSECYASKEQDFVRRLRALPSDENDIKISEENLNLTPLSRPALNIVASLCPNTETLVAELPCAAFRAFKFFAPDLLMALKTLDIRYQDTYYGTSMSYFQAVLHVVPNLTTLCCQALDGVGKVTVTLPHVTYIRLPRSGLNDDDLRTMLACCPSVKRFEYWCGGPIVTFEQFAPWEARDLLLELALNLKRVLRDFEMDDPYMRDTIDEQDEGIEESFQGRGIQFVKEAVDSEFG</sequence>
<gene>
    <name evidence="1" type="ORF">B0H63DRAFT_565115</name>
</gene>
<dbReference type="Proteomes" id="UP001285441">
    <property type="component" value="Unassembled WGS sequence"/>
</dbReference>
<organism evidence="1 2">
    <name type="scientific">Podospora didyma</name>
    <dbReference type="NCBI Taxonomy" id="330526"/>
    <lineage>
        <taxon>Eukaryota</taxon>
        <taxon>Fungi</taxon>
        <taxon>Dikarya</taxon>
        <taxon>Ascomycota</taxon>
        <taxon>Pezizomycotina</taxon>
        <taxon>Sordariomycetes</taxon>
        <taxon>Sordariomycetidae</taxon>
        <taxon>Sordariales</taxon>
        <taxon>Podosporaceae</taxon>
        <taxon>Podospora</taxon>
    </lineage>
</organism>
<evidence type="ECO:0000313" key="1">
    <source>
        <dbReference type="EMBL" id="KAK3368421.1"/>
    </source>
</evidence>
<name>A0AAE0K1P3_9PEZI</name>
<comment type="caution">
    <text evidence="1">The sequence shown here is derived from an EMBL/GenBank/DDBJ whole genome shotgun (WGS) entry which is preliminary data.</text>
</comment>